<evidence type="ECO:0000256" key="4">
    <source>
        <dbReference type="ARBA" id="ARBA00022989"/>
    </source>
</evidence>
<dbReference type="GO" id="GO:0008360">
    <property type="term" value="P:regulation of cell shape"/>
    <property type="evidence" value="ECO:0007669"/>
    <property type="project" value="UniProtKB-KW"/>
</dbReference>
<dbReference type="AlphaFoldDB" id="A0A0H2VIT8"/>
<evidence type="ECO:0000256" key="5">
    <source>
        <dbReference type="ARBA" id="ARBA00023136"/>
    </source>
</evidence>
<protein>
    <submittedName>
        <fullName evidence="7">Rod shape determining protein RodA</fullName>
    </submittedName>
</protein>
<reference evidence="7 8" key="1">
    <citation type="journal article" date="2003" name="Mol. Microbiol.">
        <title>Genome-based analysis of virulence genes in a non-biofilm-forming Staphylococcus epidermidis strain (ATCC 12228).</title>
        <authorList>
            <person name="Zhang Y.Q."/>
            <person name="Ren S.X."/>
            <person name="Li H.L."/>
            <person name="Wang Y.X."/>
            <person name="Fu G."/>
            <person name="Yang J."/>
            <person name="Qin Z.Q."/>
            <person name="Miao Y.G."/>
            <person name="Wang W.Y."/>
            <person name="Chen R.S."/>
            <person name="Shen Y."/>
            <person name="Chen Z."/>
            <person name="Yuan Z.H."/>
            <person name="Zhao G.P."/>
            <person name="Qu D."/>
            <person name="Danchin A."/>
            <person name="Wen Y.M."/>
        </authorList>
    </citation>
    <scope>NUCLEOTIDE SEQUENCE [LARGE SCALE GENOMIC DNA]</scope>
    <source>
        <strain evidence="8">ATCC 12228 / FDA PCI 1200</strain>
    </source>
</reference>
<accession>A0A0H2VIT8</accession>
<feature type="transmembrane region" description="Helical" evidence="6">
    <location>
        <begin position="203"/>
        <end position="220"/>
    </location>
</feature>
<evidence type="ECO:0000256" key="6">
    <source>
        <dbReference type="SAM" id="Phobius"/>
    </source>
</evidence>
<dbReference type="PANTHER" id="PTHR30474">
    <property type="entry name" value="CELL CYCLE PROTEIN"/>
    <property type="match status" value="1"/>
</dbReference>
<feature type="transmembrane region" description="Helical" evidence="6">
    <location>
        <begin position="362"/>
        <end position="385"/>
    </location>
</feature>
<dbReference type="PATRIC" id="fig|176280.10.peg.1643"/>
<dbReference type="GO" id="GO:0051301">
    <property type="term" value="P:cell division"/>
    <property type="evidence" value="ECO:0007669"/>
    <property type="project" value="InterPro"/>
</dbReference>
<proteinExistence type="predicted"/>
<feature type="transmembrane region" description="Helical" evidence="6">
    <location>
        <begin position="54"/>
        <end position="71"/>
    </location>
</feature>
<dbReference type="Pfam" id="PF01098">
    <property type="entry name" value="FTSW_RODA_SPOVE"/>
    <property type="match status" value="1"/>
</dbReference>
<evidence type="ECO:0000256" key="3">
    <source>
        <dbReference type="ARBA" id="ARBA00022960"/>
    </source>
</evidence>
<evidence type="ECO:0000313" key="8">
    <source>
        <dbReference type="Proteomes" id="UP000001411"/>
    </source>
</evidence>
<dbReference type="EMBL" id="AE015929">
    <property type="protein sequence ID" value="AAO05281.1"/>
    <property type="molecule type" value="Genomic_DNA"/>
</dbReference>
<feature type="transmembrane region" description="Helical" evidence="6">
    <location>
        <begin position="155"/>
        <end position="172"/>
    </location>
</feature>
<feature type="transmembrane region" description="Helical" evidence="6">
    <location>
        <begin position="329"/>
        <end position="350"/>
    </location>
</feature>
<dbReference type="KEGG" id="sep:SE_1682"/>
<keyword evidence="4 6" id="KW-1133">Transmembrane helix</keyword>
<feature type="transmembrane region" description="Helical" evidence="6">
    <location>
        <begin position="80"/>
        <end position="97"/>
    </location>
</feature>
<dbReference type="OrthoDB" id="9768187at2"/>
<keyword evidence="3" id="KW-0133">Cell shape</keyword>
<evidence type="ECO:0000313" key="7">
    <source>
        <dbReference type="EMBL" id="AAO05281.1"/>
    </source>
</evidence>
<dbReference type="eggNOG" id="COG0772">
    <property type="taxonomic scope" value="Bacteria"/>
</dbReference>
<keyword evidence="5 6" id="KW-0472">Membrane</keyword>
<dbReference type="GeneID" id="50018217"/>
<feature type="transmembrane region" description="Helical" evidence="6">
    <location>
        <begin position="296"/>
        <end position="317"/>
    </location>
</feature>
<dbReference type="GO" id="GO:0015648">
    <property type="term" value="F:lipid-linked peptidoglycan transporter activity"/>
    <property type="evidence" value="ECO:0007669"/>
    <property type="project" value="TreeGrafter"/>
</dbReference>
<evidence type="ECO:0000256" key="1">
    <source>
        <dbReference type="ARBA" id="ARBA00004141"/>
    </source>
</evidence>
<dbReference type="GO" id="GO:0032153">
    <property type="term" value="C:cell division site"/>
    <property type="evidence" value="ECO:0007669"/>
    <property type="project" value="TreeGrafter"/>
</dbReference>
<feature type="transmembrane region" description="Helical" evidence="6">
    <location>
        <begin position="20"/>
        <end position="42"/>
    </location>
</feature>
<keyword evidence="2 6" id="KW-0812">Transmembrane</keyword>
<evidence type="ECO:0000256" key="2">
    <source>
        <dbReference type="ARBA" id="ARBA00022692"/>
    </source>
</evidence>
<feature type="transmembrane region" description="Helical" evidence="6">
    <location>
        <begin position="178"/>
        <end position="196"/>
    </location>
</feature>
<dbReference type="RefSeq" id="WP_002486299.1">
    <property type="nucleotide sequence ID" value="NC_004461.1"/>
</dbReference>
<dbReference type="PANTHER" id="PTHR30474:SF1">
    <property type="entry name" value="PEPTIDOGLYCAN GLYCOSYLTRANSFERASE MRDB"/>
    <property type="match status" value="1"/>
</dbReference>
<dbReference type="HOGENOM" id="CLU_029243_2_0_9"/>
<comment type="subcellular location">
    <subcellularLocation>
        <location evidence="1">Membrane</location>
        <topology evidence="1">Multi-pass membrane protein</topology>
    </subcellularLocation>
</comment>
<dbReference type="GO" id="GO:0005886">
    <property type="term" value="C:plasma membrane"/>
    <property type="evidence" value="ECO:0007669"/>
    <property type="project" value="TreeGrafter"/>
</dbReference>
<feature type="transmembrane region" description="Helical" evidence="6">
    <location>
        <begin position="117"/>
        <end position="134"/>
    </location>
</feature>
<dbReference type="Proteomes" id="UP000001411">
    <property type="component" value="Chromosome"/>
</dbReference>
<gene>
    <name evidence="7" type="ordered locus">SE_1682</name>
</gene>
<sequence>MNYSSRQQPKRNWLRKVDWILVLVISLLALTSVILISSAMGGGQYSANFSIRQIIYYIFGAIIAFLIMIISPKKIKNNTYILYSIFCVLLIGLLILPETSITPIINGAKSWYSFGPISIQPSEFMKIILILALAKTISKHNQFTFNKSFQSDLMLFFKILGVSIIPMALILLQNDLGTTLVLCAIIAGVMLVSGITWRILAPLFIVAFVSGSSIILAIIYKPSLIENLLGIKMYQMGRINSWLDPYSYSSGDGYHLTESLKAIGSGQLLGKGYNHGEVYIPENHTDFIFSVIGEEMGFIGSVLLILLFLFLIFHLIRLASKIDSQFNKVFIIGYVSLIVFHVLQNIGMTVQLLPITGIPLPFISYGGSSLWSLMTGIGVVLSIYYHEPQRYEITTLSKKSNTI</sequence>
<name>A0A0H2VIT8_STAES</name>
<dbReference type="InterPro" id="IPR001182">
    <property type="entry name" value="FtsW/RodA"/>
</dbReference>
<organism evidence="7 8">
    <name type="scientific">Staphylococcus epidermidis (strain ATCC 12228 / FDA PCI 1200)</name>
    <dbReference type="NCBI Taxonomy" id="176280"/>
    <lineage>
        <taxon>Bacteria</taxon>
        <taxon>Bacillati</taxon>
        <taxon>Bacillota</taxon>
        <taxon>Bacilli</taxon>
        <taxon>Bacillales</taxon>
        <taxon>Staphylococcaceae</taxon>
        <taxon>Staphylococcus</taxon>
    </lineage>
</organism>